<keyword evidence="4 5" id="KW-0413">Isomerase</keyword>
<evidence type="ECO:0000313" key="5">
    <source>
        <dbReference type="EMBL" id="VAW30933.1"/>
    </source>
</evidence>
<dbReference type="Gene3D" id="3.30.70.260">
    <property type="match status" value="1"/>
</dbReference>
<dbReference type="InterPro" id="IPR004788">
    <property type="entry name" value="Ribose5P_isomerase_type_A"/>
</dbReference>
<dbReference type="Pfam" id="PF06026">
    <property type="entry name" value="Rib_5-P_isom_A"/>
    <property type="match status" value="1"/>
</dbReference>
<dbReference type="AlphaFoldDB" id="A0A3B0URN9"/>
<proteinExistence type="inferred from homology"/>
<dbReference type="HAMAP" id="MF_00170">
    <property type="entry name" value="Rib_5P_isom_A"/>
    <property type="match status" value="1"/>
</dbReference>
<dbReference type="EMBL" id="UOEU01000114">
    <property type="protein sequence ID" value="VAW30933.1"/>
    <property type="molecule type" value="Genomic_DNA"/>
</dbReference>
<comment type="pathway">
    <text evidence="2">Carbohydrate degradation.</text>
</comment>
<accession>A0A3B0URN9</accession>
<evidence type="ECO:0000256" key="2">
    <source>
        <dbReference type="ARBA" id="ARBA00004921"/>
    </source>
</evidence>
<organism evidence="5">
    <name type="scientific">hydrothermal vent metagenome</name>
    <dbReference type="NCBI Taxonomy" id="652676"/>
    <lineage>
        <taxon>unclassified sequences</taxon>
        <taxon>metagenomes</taxon>
        <taxon>ecological metagenomes</taxon>
    </lineage>
</organism>
<dbReference type="PANTHER" id="PTHR43748:SF3">
    <property type="entry name" value="RIBOSE-5-PHOSPHATE ISOMERASE 3, CHLOROPLASTIC-RELATED"/>
    <property type="match status" value="1"/>
</dbReference>
<dbReference type="FunFam" id="3.40.50.1360:FF:000001">
    <property type="entry name" value="Ribose-5-phosphate isomerase A"/>
    <property type="match status" value="1"/>
</dbReference>
<dbReference type="InterPro" id="IPR050262">
    <property type="entry name" value="Ribose-5P_isomerase"/>
</dbReference>
<dbReference type="NCBIfam" id="TIGR00021">
    <property type="entry name" value="rpiA"/>
    <property type="match status" value="1"/>
</dbReference>
<name>A0A3B0URN9_9ZZZZ</name>
<dbReference type="GO" id="GO:0009052">
    <property type="term" value="P:pentose-phosphate shunt, non-oxidative branch"/>
    <property type="evidence" value="ECO:0007669"/>
    <property type="project" value="InterPro"/>
</dbReference>
<evidence type="ECO:0000256" key="3">
    <source>
        <dbReference type="ARBA" id="ARBA00011959"/>
    </source>
</evidence>
<gene>
    <name evidence="5" type="ORF">MNBD_CHLOROFLEXI01-1259</name>
</gene>
<protein>
    <recommendedName>
        <fullName evidence="3">ribose-5-phosphate isomerase</fullName>
        <ecNumber evidence="3">5.3.1.6</ecNumber>
    </recommendedName>
</protein>
<dbReference type="SUPFAM" id="SSF100950">
    <property type="entry name" value="NagB/RpiA/CoA transferase-like"/>
    <property type="match status" value="1"/>
</dbReference>
<dbReference type="CDD" id="cd01398">
    <property type="entry name" value="RPI_A"/>
    <property type="match status" value="1"/>
</dbReference>
<reference evidence="5" key="1">
    <citation type="submission" date="2018-06" db="EMBL/GenBank/DDBJ databases">
        <authorList>
            <person name="Zhirakovskaya E."/>
        </authorList>
    </citation>
    <scope>NUCLEOTIDE SEQUENCE</scope>
</reference>
<dbReference type="InterPro" id="IPR020672">
    <property type="entry name" value="Ribose5P_isomerase_typA_subgr"/>
</dbReference>
<evidence type="ECO:0000256" key="1">
    <source>
        <dbReference type="ARBA" id="ARBA00001713"/>
    </source>
</evidence>
<dbReference type="Gene3D" id="3.40.50.1360">
    <property type="match status" value="1"/>
</dbReference>
<sequence>MIVDIAKLKQQAAEKAVELIESGMVVGLGTGSTAVYAVHALGRLLANGRLQNIVAIPTSEATAQEARLHNIPLVTFDTHPIIDLTIDGADEADPNLDLIKGLGGALLREKIVAAVSKRFIIIADNSKTVVQLGSRAPVPVEVIPFAERPVTDYLQSLGGQVKKRQIDGTAFITDENNIILDFTMGPIAEPQQVAQAIRQQPGVVEHGLFLNMATDLIIANPTGIEQITRP</sequence>
<comment type="catalytic activity">
    <reaction evidence="1">
        <text>aldehydo-D-ribose 5-phosphate = D-ribulose 5-phosphate</text>
        <dbReference type="Rhea" id="RHEA:14657"/>
        <dbReference type="ChEBI" id="CHEBI:58121"/>
        <dbReference type="ChEBI" id="CHEBI:58273"/>
        <dbReference type="EC" id="5.3.1.6"/>
    </reaction>
</comment>
<dbReference type="GO" id="GO:0004751">
    <property type="term" value="F:ribose-5-phosphate isomerase activity"/>
    <property type="evidence" value="ECO:0007669"/>
    <property type="project" value="UniProtKB-EC"/>
</dbReference>
<dbReference type="SUPFAM" id="SSF75445">
    <property type="entry name" value="D-ribose-5-phosphate isomerase (RpiA), lid domain"/>
    <property type="match status" value="1"/>
</dbReference>
<dbReference type="PANTHER" id="PTHR43748">
    <property type="entry name" value="RIBOSE-5-PHOSPHATE ISOMERASE 3, CHLOROPLASTIC-RELATED"/>
    <property type="match status" value="1"/>
</dbReference>
<dbReference type="InterPro" id="IPR037171">
    <property type="entry name" value="NagB/RpiA_transferase-like"/>
</dbReference>
<evidence type="ECO:0000256" key="4">
    <source>
        <dbReference type="ARBA" id="ARBA00023235"/>
    </source>
</evidence>
<dbReference type="EC" id="5.3.1.6" evidence="3"/>
<dbReference type="NCBIfam" id="NF001924">
    <property type="entry name" value="PRK00702.1"/>
    <property type="match status" value="1"/>
</dbReference>